<proteinExistence type="inferred from homology"/>
<evidence type="ECO:0000256" key="1">
    <source>
        <dbReference type="ARBA" id="ARBA00009995"/>
    </source>
</evidence>
<reference evidence="6" key="1">
    <citation type="journal article" date="2021" name="G3 (Bethesda)">
        <title>Genome and transcriptome analysis of the beet armyworm Spodoptera exigua reveals targets for pest control. .</title>
        <authorList>
            <person name="Simon S."/>
            <person name="Breeschoten T."/>
            <person name="Jansen H.J."/>
            <person name="Dirks R.P."/>
            <person name="Schranz M.E."/>
            <person name="Ros V.I.D."/>
        </authorList>
    </citation>
    <scope>NUCLEOTIDE SEQUENCE</scope>
    <source>
        <strain evidence="6">TB_SE_WUR_2020</strain>
    </source>
</reference>
<keyword evidence="5" id="KW-0732">Signal</keyword>
<dbReference type="EC" id="2.4.1.17" evidence="5"/>
<dbReference type="PROSITE" id="PS00375">
    <property type="entry name" value="UDPGT"/>
    <property type="match status" value="1"/>
</dbReference>
<dbReference type="CDD" id="cd03784">
    <property type="entry name" value="GT1_Gtf-like"/>
    <property type="match status" value="1"/>
</dbReference>
<dbReference type="SUPFAM" id="SSF53756">
    <property type="entry name" value="UDP-Glycosyltransferase/glycogen phosphorylase"/>
    <property type="match status" value="1"/>
</dbReference>
<feature type="transmembrane region" description="Helical" evidence="5">
    <location>
        <begin position="442"/>
        <end position="464"/>
    </location>
</feature>
<dbReference type="PANTHER" id="PTHR48043">
    <property type="entry name" value="EG:EG0003.4 PROTEIN-RELATED"/>
    <property type="match status" value="1"/>
</dbReference>
<comment type="catalytic activity">
    <reaction evidence="5">
        <text>glucuronate acceptor + UDP-alpha-D-glucuronate = acceptor beta-D-glucuronoside + UDP + H(+)</text>
        <dbReference type="Rhea" id="RHEA:21032"/>
        <dbReference type="ChEBI" id="CHEBI:15378"/>
        <dbReference type="ChEBI" id="CHEBI:58052"/>
        <dbReference type="ChEBI" id="CHEBI:58223"/>
        <dbReference type="ChEBI" id="CHEBI:132367"/>
        <dbReference type="ChEBI" id="CHEBI:132368"/>
        <dbReference type="EC" id="2.4.1.17"/>
    </reaction>
</comment>
<dbReference type="Gene3D" id="3.40.50.2000">
    <property type="entry name" value="Glycogen Phosphorylase B"/>
    <property type="match status" value="2"/>
</dbReference>
<dbReference type="EMBL" id="JACEFF010000611">
    <property type="protein sequence ID" value="KAH9634410.1"/>
    <property type="molecule type" value="Genomic_DNA"/>
</dbReference>
<keyword evidence="5" id="KW-0472">Membrane</keyword>
<evidence type="ECO:0000313" key="6">
    <source>
        <dbReference type="EMBL" id="KAH9634410.1"/>
    </source>
</evidence>
<evidence type="ECO:0000256" key="4">
    <source>
        <dbReference type="RuleBase" id="RU003718"/>
    </source>
</evidence>
<evidence type="ECO:0000256" key="5">
    <source>
        <dbReference type="RuleBase" id="RU362059"/>
    </source>
</evidence>
<sequence length="481" mass="54463">MVGLRQIVLCITLHVIFADAARILMVLPVPSISHQITFRPITMELVKRGHEVVVMTPDPMFKKDEAPANLTEIDVHDLSYEAWQVFMESSKGNKEDLITQMRVASQMLIDLVDLQLQTEEMKEIIKGKQKFDLLLVEACVRPALAFSHVYKVPLIQISSFGAIFDNYAVIGAPGHPFLYPSSMNQKIYNLTIYEKLYELYNNYMINNLLNTMAVGELKMLKKHFGPDLPDIYELQNKVEMLFLNVNPIWEGIRPVPPSVVHLGGLPQKPHKELPQDLKTYLDSSKHGVIYISFGTNVKPSLLPAEKIQTLVKAFSKMPYDVLWKWDKDELPGRSANIRISKWLPQSDLLKHPKIKLFVTQGGLQSTDEAITAGVPLVGVPMLGDQCYRKNINRLRTLMTDQPMKPLERGIWWIEHVLRHGGAKHLRAPAANITWAEYLEFELIAVVLSALLAALAVVIGIVYSLHSFVSRNFIIKAKVKSS</sequence>
<accession>A0A922MDL9</accession>
<dbReference type="Pfam" id="PF00201">
    <property type="entry name" value="UDPGT"/>
    <property type="match status" value="1"/>
</dbReference>
<keyword evidence="2 4" id="KW-0328">Glycosyltransferase</keyword>
<name>A0A922MDL9_SPOEX</name>
<dbReference type="InterPro" id="IPR035595">
    <property type="entry name" value="UDP_glycos_trans_CS"/>
</dbReference>
<dbReference type="InterPro" id="IPR002213">
    <property type="entry name" value="UDP_glucos_trans"/>
</dbReference>
<dbReference type="GO" id="GO:0016020">
    <property type="term" value="C:membrane"/>
    <property type="evidence" value="ECO:0007669"/>
    <property type="project" value="UniProtKB-SubCell"/>
</dbReference>
<dbReference type="Proteomes" id="UP000814243">
    <property type="component" value="Unassembled WGS sequence"/>
</dbReference>
<evidence type="ECO:0000313" key="7">
    <source>
        <dbReference type="Proteomes" id="UP000814243"/>
    </source>
</evidence>
<evidence type="ECO:0000256" key="3">
    <source>
        <dbReference type="ARBA" id="ARBA00022679"/>
    </source>
</evidence>
<evidence type="ECO:0000256" key="2">
    <source>
        <dbReference type="ARBA" id="ARBA00022676"/>
    </source>
</evidence>
<feature type="signal peptide" evidence="5">
    <location>
        <begin position="1"/>
        <end position="20"/>
    </location>
</feature>
<feature type="chain" id="PRO_5038158484" description="UDP-glucuronosyltransferase" evidence="5">
    <location>
        <begin position="21"/>
        <end position="481"/>
    </location>
</feature>
<dbReference type="InterPro" id="IPR050271">
    <property type="entry name" value="UDP-glycosyltransferase"/>
</dbReference>
<dbReference type="PANTHER" id="PTHR48043:SF159">
    <property type="entry name" value="EG:EG0003.4 PROTEIN-RELATED"/>
    <property type="match status" value="1"/>
</dbReference>
<comment type="similarity">
    <text evidence="1 4">Belongs to the UDP-glycosyltransferase family.</text>
</comment>
<keyword evidence="3 4" id="KW-0808">Transferase</keyword>
<dbReference type="FunFam" id="3.40.50.2000:FF:000050">
    <property type="entry name" value="UDP-glucuronosyltransferase"/>
    <property type="match status" value="1"/>
</dbReference>
<protein>
    <recommendedName>
        <fullName evidence="5">UDP-glucuronosyltransferase</fullName>
        <ecNumber evidence="5">2.4.1.17</ecNumber>
    </recommendedName>
</protein>
<gene>
    <name evidence="6" type="ORF">HF086_000236</name>
</gene>
<keyword evidence="5" id="KW-1133">Transmembrane helix</keyword>
<organism evidence="6 7">
    <name type="scientific">Spodoptera exigua</name>
    <name type="common">Beet armyworm</name>
    <name type="synonym">Noctua fulgens</name>
    <dbReference type="NCBI Taxonomy" id="7107"/>
    <lineage>
        <taxon>Eukaryota</taxon>
        <taxon>Metazoa</taxon>
        <taxon>Ecdysozoa</taxon>
        <taxon>Arthropoda</taxon>
        <taxon>Hexapoda</taxon>
        <taxon>Insecta</taxon>
        <taxon>Pterygota</taxon>
        <taxon>Neoptera</taxon>
        <taxon>Endopterygota</taxon>
        <taxon>Lepidoptera</taxon>
        <taxon>Glossata</taxon>
        <taxon>Ditrysia</taxon>
        <taxon>Noctuoidea</taxon>
        <taxon>Noctuidae</taxon>
        <taxon>Amphipyrinae</taxon>
        <taxon>Spodoptera</taxon>
    </lineage>
</organism>
<keyword evidence="5" id="KW-0812">Transmembrane</keyword>
<dbReference type="GO" id="GO:0015020">
    <property type="term" value="F:glucuronosyltransferase activity"/>
    <property type="evidence" value="ECO:0007669"/>
    <property type="project" value="UniProtKB-EC"/>
</dbReference>
<dbReference type="AlphaFoldDB" id="A0A922MDL9"/>
<comment type="subcellular location">
    <subcellularLocation>
        <location evidence="5">Membrane</location>
        <topology evidence="5">Single-pass membrane protein</topology>
    </subcellularLocation>
</comment>
<comment type="caution">
    <text evidence="6">The sequence shown here is derived from an EMBL/GenBank/DDBJ whole genome shotgun (WGS) entry which is preliminary data.</text>
</comment>